<dbReference type="AlphaFoldDB" id="A0A6G6AQ35"/>
<geneLocation type="plasmid" evidence="1">
    <name>pKP-13-14-NDM-9</name>
</geneLocation>
<accession>A0A6G6AQ35</accession>
<evidence type="ECO:0000313" key="1">
    <source>
        <dbReference type="EMBL" id="QID23791.1"/>
    </source>
</evidence>
<proteinExistence type="predicted"/>
<sequence length="37" mass="4290">MYKWAALLLTGIKMSMRTRPNICKLRGCISPDRHQEA</sequence>
<reference evidence="1" key="1">
    <citation type="submission" date="2019-07" db="EMBL/GenBank/DDBJ databases">
        <authorList>
            <person name="Cheng J."/>
        </authorList>
    </citation>
    <scope>NUCLEOTIDE SEQUENCE</scope>
    <source>
        <strain evidence="1">KP-13-14</strain>
        <plasmid evidence="1">pKP-13-14-NDM-9</plasmid>
    </source>
</reference>
<name>A0A6G6AQ35_KLEPN</name>
<dbReference type="EMBL" id="MN175386">
    <property type="protein sequence ID" value="QID23791.1"/>
    <property type="molecule type" value="Genomic_DNA"/>
</dbReference>
<protein>
    <submittedName>
        <fullName evidence="1">Uncharacterized protein</fullName>
    </submittedName>
</protein>
<organism evidence="1">
    <name type="scientific">Klebsiella pneumoniae</name>
    <dbReference type="NCBI Taxonomy" id="573"/>
    <lineage>
        <taxon>Bacteria</taxon>
        <taxon>Pseudomonadati</taxon>
        <taxon>Pseudomonadota</taxon>
        <taxon>Gammaproteobacteria</taxon>
        <taxon>Enterobacterales</taxon>
        <taxon>Enterobacteriaceae</taxon>
        <taxon>Klebsiella/Raoultella group</taxon>
        <taxon>Klebsiella</taxon>
        <taxon>Klebsiella pneumoniae complex</taxon>
    </lineage>
</organism>
<keyword evidence="1" id="KW-0614">Plasmid</keyword>